<dbReference type="GO" id="GO:0003964">
    <property type="term" value="F:RNA-directed DNA polymerase activity"/>
    <property type="evidence" value="ECO:0007669"/>
    <property type="project" value="UniProtKB-KW"/>
</dbReference>
<dbReference type="Proteomes" id="UP000288805">
    <property type="component" value="Unassembled WGS sequence"/>
</dbReference>
<organism evidence="3 4">
    <name type="scientific">Vitis vinifera</name>
    <name type="common">Grape</name>
    <dbReference type="NCBI Taxonomy" id="29760"/>
    <lineage>
        <taxon>Eukaryota</taxon>
        <taxon>Viridiplantae</taxon>
        <taxon>Streptophyta</taxon>
        <taxon>Embryophyta</taxon>
        <taxon>Tracheophyta</taxon>
        <taxon>Spermatophyta</taxon>
        <taxon>Magnoliopsida</taxon>
        <taxon>eudicotyledons</taxon>
        <taxon>Gunneridae</taxon>
        <taxon>Pentapetalae</taxon>
        <taxon>rosids</taxon>
        <taxon>Vitales</taxon>
        <taxon>Vitaceae</taxon>
        <taxon>Viteae</taxon>
        <taxon>Vitis</taxon>
    </lineage>
</organism>
<dbReference type="InterPro" id="IPR043502">
    <property type="entry name" value="DNA/RNA_pol_sf"/>
</dbReference>
<comment type="caution">
    <text evidence="3">The sequence shown here is derived from an EMBL/GenBank/DDBJ whole genome shotgun (WGS) entry which is preliminary data.</text>
</comment>
<reference evidence="3 4" key="1">
    <citation type="journal article" date="2018" name="PLoS Genet.">
        <title>Population sequencing reveals clonal diversity and ancestral inbreeding in the grapevine cultivar Chardonnay.</title>
        <authorList>
            <person name="Roach M.J."/>
            <person name="Johnson D.L."/>
            <person name="Bohlmann J."/>
            <person name="van Vuuren H.J."/>
            <person name="Jones S.J."/>
            <person name="Pretorius I.S."/>
            <person name="Schmidt S.A."/>
            <person name="Borneman A.R."/>
        </authorList>
    </citation>
    <scope>NUCLEOTIDE SEQUENCE [LARGE SCALE GENOMIC DNA]</scope>
    <source>
        <strain evidence="4">cv. Chardonnay</strain>
        <tissue evidence="3">Leaf</tissue>
    </source>
</reference>
<dbReference type="AlphaFoldDB" id="A0A438HVW1"/>
<proteinExistence type="predicted"/>
<sequence>MKTAAVGEVGGEAHAHASKRVMEKGSVTRLEALSQLVDGTQGQTCGSGQPVELRLGGPSGTGLAQSPWSFDLASGSSGPDPASLEAGPSCSGSAGLLFIGPSFSGPLPRKDLGWAKAKEPLMVSGLNCRGPLLPGAKGLAPSSEARPLVWTGPCLLKGPDAVISSFWLKDDLSKQEEEEPCSVEISKTNGVLLEKALRYGTASSPFGLLVPILFSSPSSIFGRTPLGEYYDFFGAGWEVAQRESQCCIVNGLGFIEQGVVTSWELMEANNGSNGECGEELCLVRTVPQEARGWEEVNWEDSELARFSKFQGFSTKGLEKDILDFLVKIRKRRERVHSKVRLDKLKFERELKRLECSINYEGGRSKRVVIKAMIRNQSLQETKIQSMSKGVVRSLGSGRFLDWGAMDAHGSAGGILICWDKGTLEVLEMEVGHFSISCRLKNVEDEFVWIFTGVCGPFSREDREAFWEELEAIRGIWDDPWLLRPTSDHFPILLKGGGLRRGPSPFRFENMWLKVDGFKDLIREWWQGTEVSGKASFRLASKLKVEFWDRVESERSLSVSETEMKKEAKETFKKWVLLEETYWQQVSRELWLKEGDKNTGFFHRMANAHCRNNSLDRIKINGVWGLRSRSEAEGLEVPFTEEEIHSALLDMNGDKAPGPDGFTVVFWQFCWDFVKEEIVDLFKEFFVQKSLPKAEEVLRKVVSMDQNAFVRGRQILDASLIANEVIDFWQKRKEKGLICKLDIEKAYDSINWNFLMKVLQKMGFGPRWMEWIWWCISIAKFSILVNGVPVGFFSSSKGLHQGDPLSPYLFVLGMEVLSALIRRVVVGGFISGCSFRGRGRMEMDVSHLLFADDTIIFCEARKEYLTSLSWILTWFEEASGLRINLAKSELIAIGEVEEIEEMAVELGCKVRALPSVYLGLPLGAHHKAISMWDGVEERMRRRLALWKRQYISKGGRITLIKSTLASIPIYQLSFFRMPKLVARRLEKLQRDFLWGRGRMKRKIHLINWEVVCTQKEKRARFAFEEDIFWKKVIGVKYGQEGFGWRTNEARGAFGVGVWKEILKEANWCWDNIMFKVGKGTKVKFWTDHWCGNEALSRIFPQLFALAVHRNATINEGLQDLPRRGLGGLERWVQGPFGVKHAYNLLAAPNTLAFPVRCIWVDKVPTKTVFFAWEATWGKILTLDRLKKRG</sequence>
<dbReference type="InterPro" id="IPR000477">
    <property type="entry name" value="RT_dom"/>
</dbReference>
<evidence type="ECO:0000313" key="3">
    <source>
        <dbReference type="EMBL" id="RVW88589.1"/>
    </source>
</evidence>
<dbReference type="SUPFAM" id="SSF56219">
    <property type="entry name" value="DNase I-like"/>
    <property type="match status" value="1"/>
</dbReference>
<evidence type="ECO:0000256" key="1">
    <source>
        <dbReference type="SAM" id="MobiDB-lite"/>
    </source>
</evidence>
<dbReference type="PANTHER" id="PTHR33116">
    <property type="entry name" value="REVERSE TRANSCRIPTASE ZINC-BINDING DOMAIN-CONTAINING PROTEIN-RELATED-RELATED"/>
    <property type="match status" value="1"/>
</dbReference>
<dbReference type="SUPFAM" id="SSF56672">
    <property type="entry name" value="DNA/RNA polymerases"/>
    <property type="match status" value="1"/>
</dbReference>
<dbReference type="CDD" id="cd01650">
    <property type="entry name" value="RT_nLTR_like"/>
    <property type="match status" value="1"/>
</dbReference>
<dbReference type="PROSITE" id="PS50878">
    <property type="entry name" value="RT_POL"/>
    <property type="match status" value="1"/>
</dbReference>
<accession>A0A438HVW1</accession>
<feature type="region of interest" description="Disordered" evidence="1">
    <location>
        <begin position="66"/>
        <end position="88"/>
    </location>
</feature>
<dbReference type="InterPro" id="IPR026960">
    <property type="entry name" value="RVT-Znf"/>
</dbReference>
<dbReference type="Pfam" id="PF13966">
    <property type="entry name" value="zf-RVT"/>
    <property type="match status" value="1"/>
</dbReference>
<evidence type="ECO:0000259" key="2">
    <source>
        <dbReference type="PROSITE" id="PS50878"/>
    </source>
</evidence>
<protein>
    <submittedName>
        <fullName evidence="3">LINE-1 reverse transcriptase-like</fullName>
    </submittedName>
</protein>
<feature type="domain" description="Reverse transcriptase" evidence="2">
    <location>
        <begin position="671"/>
        <end position="921"/>
    </location>
</feature>
<dbReference type="PANTHER" id="PTHR33116:SF78">
    <property type="entry name" value="OS12G0587133 PROTEIN"/>
    <property type="match status" value="1"/>
</dbReference>
<gene>
    <name evidence="3" type="primary">LIN1_274</name>
    <name evidence="3" type="ORF">CK203_033001</name>
</gene>
<dbReference type="InterPro" id="IPR036691">
    <property type="entry name" value="Endo/exonu/phosph_ase_sf"/>
</dbReference>
<keyword evidence="3" id="KW-0695">RNA-directed DNA polymerase</keyword>
<dbReference type="EMBL" id="QGNW01000172">
    <property type="protein sequence ID" value="RVW88589.1"/>
    <property type="molecule type" value="Genomic_DNA"/>
</dbReference>
<dbReference type="Pfam" id="PF00078">
    <property type="entry name" value="RVT_1"/>
    <property type="match status" value="1"/>
</dbReference>
<keyword evidence="3" id="KW-0548">Nucleotidyltransferase</keyword>
<evidence type="ECO:0000313" key="4">
    <source>
        <dbReference type="Proteomes" id="UP000288805"/>
    </source>
</evidence>
<name>A0A438HVW1_VITVI</name>
<keyword evidence="3" id="KW-0808">Transferase</keyword>